<dbReference type="InterPro" id="IPR036291">
    <property type="entry name" value="NAD(P)-bd_dom_sf"/>
</dbReference>
<keyword evidence="6" id="KW-1185">Reference proteome</keyword>
<dbReference type="InterPro" id="IPR000683">
    <property type="entry name" value="Gfo/Idh/MocA-like_OxRdtase_N"/>
</dbReference>
<dbReference type="KEGG" id="pbv:AR543_12365"/>
<gene>
    <name evidence="5" type="ORF">AR543_12365</name>
</gene>
<evidence type="ECO:0000313" key="5">
    <source>
        <dbReference type="EMBL" id="ANF96726.1"/>
    </source>
</evidence>
<evidence type="ECO:0000259" key="4">
    <source>
        <dbReference type="Pfam" id="PF22725"/>
    </source>
</evidence>
<proteinExistence type="inferred from homology"/>
<feature type="domain" description="Gfo/Idh/MocA-like oxidoreductase N-terminal" evidence="3">
    <location>
        <begin position="7"/>
        <end position="126"/>
    </location>
</feature>
<comment type="similarity">
    <text evidence="1">Belongs to the Gfo/Idh/MocA family.</text>
</comment>
<dbReference type="OrthoDB" id="9815825at2"/>
<dbReference type="PANTHER" id="PTHR22604:SF105">
    <property type="entry name" value="TRANS-1,2-DIHYDROBENZENE-1,2-DIOL DEHYDROGENASE"/>
    <property type="match status" value="1"/>
</dbReference>
<dbReference type="RefSeq" id="WP_060534829.1">
    <property type="nucleotide sequence ID" value="NZ_CP013023.1"/>
</dbReference>
<evidence type="ECO:0000256" key="1">
    <source>
        <dbReference type="ARBA" id="ARBA00010928"/>
    </source>
</evidence>
<dbReference type="Gene3D" id="3.30.360.10">
    <property type="entry name" value="Dihydrodipicolinate Reductase, domain 2"/>
    <property type="match status" value="1"/>
</dbReference>
<organism evidence="5 6">
    <name type="scientific">Paenibacillus bovis</name>
    <dbReference type="NCBI Taxonomy" id="1616788"/>
    <lineage>
        <taxon>Bacteria</taxon>
        <taxon>Bacillati</taxon>
        <taxon>Bacillota</taxon>
        <taxon>Bacilli</taxon>
        <taxon>Bacillales</taxon>
        <taxon>Paenibacillaceae</taxon>
        <taxon>Paenibacillus</taxon>
    </lineage>
</organism>
<dbReference type="Pfam" id="PF01408">
    <property type="entry name" value="GFO_IDH_MocA"/>
    <property type="match status" value="1"/>
</dbReference>
<dbReference type="Proteomes" id="UP000078148">
    <property type="component" value="Chromosome"/>
</dbReference>
<dbReference type="GO" id="GO:0016491">
    <property type="term" value="F:oxidoreductase activity"/>
    <property type="evidence" value="ECO:0007669"/>
    <property type="project" value="UniProtKB-KW"/>
</dbReference>
<dbReference type="PANTHER" id="PTHR22604">
    <property type="entry name" value="OXIDOREDUCTASES"/>
    <property type="match status" value="1"/>
</dbReference>
<name>A0A172ZGG6_9BACL</name>
<dbReference type="Gene3D" id="3.40.50.720">
    <property type="entry name" value="NAD(P)-binding Rossmann-like Domain"/>
    <property type="match status" value="1"/>
</dbReference>
<dbReference type="InterPro" id="IPR055170">
    <property type="entry name" value="GFO_IDH_MocA-like_dom"/>
</dbReference>
<feature type="domain" description="GFO/IDH/MocA-like oxidoreductase" evidence="4">
    <location>
        <begin position="136"/>
        <end position="252"/>
    </location>
</feature>
<evidence type="ECO:0000259" key="3">
    <source>
        <dbReference type="Pfam" id="PF01408"/>
    </source>
</evidence>
<dbReference type="STRING" id="1616788.AR543_12365"/>
<reference evidence="6" key="1">
    <citation type="submission" date="2015-10" db="EMBL/GenBank/DDBJ databases">
        <title>Genome of Paenibacillus bovis sp. nov.</title>
        <authorList>
            <person name="Wu Z."/>
            <person name="Gao C."/>
            <person name="Liu Z."/>
            <person name="Zheng H."/>
        </authorList>
    </citation>
    <scope>NUCLEOTIDE SEQUENCE [LARGE SCALE GENOMIC DNA]</scope>
    <source>
        <strain evidence="6">BD3526</strain>
    </source>
</reference>
<accession>A0A172ZGG6</accession>
<dbReference type="GO" id="GO:0000166">
    <property type="term" value="F:nucleotide binding"/>
    <property type="evidence" value="ECO:0007669"/>
    <property type="project" value="InterPro"/>
</dbReference>
<dbReference type="AlphaFoldDB" id="A0A172ZGG6"/>
<evidence type="ECO:0000313" key="6">
    <source>
        <dbReference type="Proteomes" id="UP000078148"/>
    </source>
</evidence>
<dbReference type="SUPFAM" id="SSF55347">
    <property type="entry name" value="Glyceraldehyde-3-phosphate dehydrogenase-like, C-terminal domain"/>
    <property type="match status" value="1"/>
</dbReference>
<dbReference type="SUPFAM" id="SSF51735">
    <property type="entry name" value="NAD(P)-binding Rossmann-fold domains"/>
    <property type="match status" value="1"/>
</dbReference>
<dbReference type="EMBL" id="CP013023">
    <property type="protein sequence ID" value="ANF96726.1"/>
    <property type="molecule type" value="Genomic_DNA"/>
</dbReference>
<dbReference type="Pfam" id="PF22725">
    <property type="entry name" value="GFO_IDH_MocA_C3"/>
    <property type="match status" value="1"/>
</dbReference>
<keyword evidence="2" id="KW-0560">Oxidoreductase</keyword>
<reference evidence="5 6" key="2">
    <citation type="journal article" date="2016" name="Int. J. Syst. Evol. Microbiol.">
        <title>Paenibacillus bovis sp. nov., isolated from raw yak (Bos grunniens) milk.</title>
        <authorList>
            <person name="Gao C."/>
            <person name="Han J."/>
            <person name="Liu Z."/>
            <person name="Xu X."/>
            <person name="Hang F."/>
            <person name="Wu Z."/>
        </authorList>
    </citation>
    <scope>NUCLEOTIDE SEQUENCE [LARGE SCALE GENOMIC DNA]</scope>
    <source>
        <strain evidence="5 6">BD3526</strain>
    </source>
</reference>
<evidence type="ECO:0000256" key="2">
    <source>
        <dbReference type="ARBA" id="ARBA00023002"/>
    </source>
</evidence>
<sequence length="335" mass="37121">MTERKLKWGIISTAEIAVSAIIPALKESLRNEVLAISSRDAEVAKHVAAHCEIPRSYGSYEALLTDPDIDAVYIPLPNHLHKEWTIRAAEAGKHVLCEKPAALDAADAAEMVDRCRKAGVTFAEGFMYRYHPKHDRVREIIQSGEIGVLRSMHGRFTSSNADDLDNVRYRRAMGGGSLYDLGVYPVSAARMYFGAEPTAVTVHAMFSAKHDHVDMMASGLMEFPDARSATFECGMWAYSSCALEIIGTKGRIKLPYAFRRDDIHGEPQITIYTDEGKREEYIEPANHFALQMDAFAASVLDGTPLPYSPEDAVRNTRVIAACLESARKGEKVRIV</sequence>
<dbReference type="InterPro" id="IPR050984">
    <property type="entry name" value="Gfo/Idh/MocA_domain"/>
</dbReference>
<protein>
    <submittedName>
        <fullName evidence="5">Oxidoreductase</fullName>
    </submittedName>
</protein>